<feature type="compositionally biased region" description="Basic and acidic residues" evidence="1">
    <location>
        <begin position="76"/>
        <end position="85"/>
    </location>
</feature>
<dbReference type="PANTHER" id="PTHR34222:SF99">
    <property type="entry name" value="PROTEIN, PUTATIVE-RELATED"/>
    <property type="match status" value="1"/>
</dbReference>
<feature type="region of interest" description="Disordered" evidence="1">
    <location>
        <begin position="15"/>
        <end position="56"/>
    </location>
</feature>
<dbReference type="Proteomes" id="UP000596661">
    <property type="component" value="Chromosome 7"/>
</dbReference>
<evidence type="ECO:0000313" key="2">
    <source>
        <dbReference type="EnsemblPlants" id="cds.evm.model.07.892"/>
    </source>
</evidence>
<proteinExistence type="predicted"/>
<reference evidence="2" key="1">
    <citation type="submission" date="2018-11" db="EMBL/GenBank/DDBJ databases">
        <authorList>
            <person name="Grassa J C."/>
        </authorList>
    </citation>
    <scope>NUCLEOTIDE SEQUENCE [LARGE SCALE GENOMIC DNA]</scope>
</reference>
<evidence type="ECO:0000256" key="1">
    <source>
        <dbReference type="SAM" id="MobiDB-lite"/>
    </source>
</evidence>
<feature type="compositionally biased region" description="Polar residues" evidence="1">
    <location>
        <begin position="91"/>
        <end position="104"/>
    </location>
</feature>
<organism evidence="2 3">
    <name type="scientific">Cannabis sativa</name>
    <name type="common">Hemp</name>
    <name type="synonym">Marijuana</name>
    <dbReference type="NCBI Taxonomy" id="3483"/>
    <lineage>
        <taxon>Eukaryota</taxon>
        <taxon>Viridiplantae</taxon>
        <taxon>Streptophyta</taxon>
        <taxon>Embryophyta</taxon>
        <taxon>Tracheophyta</taxon>
        <taxon>Spermatophyta</taxon>
        <taxon>Magnoliopsida</taxon>
        <taxon>eudicotyledons</taxon>
        <taxon>Gunneridae</taxon>
        <taxon>Pentapetalae</taxon>
        <taxon>rosids</taxon>
        <taxon>fabids</taxon>
        <taxon>Rosales</taxon>
        <taxon>Cannabaceae</taxon>
        <taxon>Cannabis</taxon>
    </lineage>
</organism>
<dbReference type="Gramene" id="evm.model.07.892">
    <property type="protein sequence ID" value="cds.evm.model.07.892"/>
    <property type="gene ID" value="evm.TU.07.892"/>
</dbReference>
<accession>A0A803Q6X0</accession>
<dbReference type="AlphaFoldDB" id="A0A803Q6X0"/>
<name>A0A803Q6X0_CANSA</name>
<dbReference type="EnsemblPlants" id="evm.model.07.892">
    <property type="protein sequence ID" value="cds.evm.model.07.892"/>
    <property type="gene ID" value="evm.TU.07.892"/>
</dbReference>
<reference evidence="2" key="2">
    <citation type="submission" date="2021-03" db="UniProtKB">
        <authorList>
            <consortium name="EnsemblPlants"/>
        </authorList>
    </citation>
    <scope>IDENTIFICATION</scope>
</reference>
<protein>
    <submittedName>
        <fullName evidence="2">Uncharacterized protein</fullName>
    </submittedName>
</protein>
<dbReference type="PANTHER" id="PTHR34222">
    <property type="entry name" value="GAG_PRE-INTEGRS DOMAIN-CONTAINING PROTEIN"/>
    <property type="match status" value="1"/>
</dbReference>
<keyword evidence="3" id="KW-1185">Reference proteome</keyword>
<feature type="region of interest" description="Disordered" evidence="1">
    <location>
        <begin position="75"/>
        <end position="104"/>
    </location>
</feature>
<evidence type="ECO:0000313" key="3">
    <source>
        <dbReference type="Proteomes" id="UP000596661"/>
    </source>
</evidence>
<dbReference type="EMBL" id="UZAU01000650">
    <property type="status" value="NOT_ANNOTATED_CDS"/>
    <property type="molecule type" value="Genomic_DNA"/>
</dbReference>
<sequence length="151" mass="16568">MEPIPNLSRAFSMIIQEERQRSLGSRDNPQFAASVKPPSTNPPRNKKPRPSYSNYSKPGHLVDKCFFIHSFPPSYGDKKKQDKGKAKAHQASSSSPVDTPANTTDLSVQCQQLISLLSQQLSNTTARVDSDQTLAAASNLAGNNPFFTDFT</sequence>